<keyword evidence="4 6" id="KW-1133">Transmembrane helix</keyword>
<feature type="transmembrane region" description="Helical" evidence="6">
    <location>
        <begin position="209"/>
        <end position="227"/>
    </location>
</feature>
<keyword evidence="2" id="KW-0813">Transport</keyword>
<evidence type="ECO:0000256" key="2">
    <source>
        <dbReference type="ARBA" id="ARBA00022448"/>
    </source>
</evidence>
<dbReference type="Pfam" id="PF07690">
    <property type="entry name" value="MFS_1"/>
    <property type="match status" value="1"/>
</dbReference>
<dbReference type="Gene3D" id="1.20.1250.20">
    <property type="entry name" value="MFS general substrate transporter like domains"/>
    <property type="match status" value="1"/>
</dbReference>
<evidence type="ECO:0000256" key="6">
    <source>
        <dbReference type="SAM" id="Phobius"/>
    </source>
</evidence>
<keyword evidence="9" id="KW-1185">Reference proteome</keyword>
<keyword evidence="3 6" id="KW-0812">Transmembrane</keyword>
<dbReference type="Proteomes" id="UP000039046">
    <property type="component" value="Unassembled WGS sequence"/>
</dbReference>
<dbReference type="OrthoDB" id="6730379at2759"/>
<organism evidence="8 9">
    <name type="scientific">[Torrubiella] hemipterigena</name>
    <dbReference type="NCBI Taxonomy" id="1531966"/>
    <lineage>
        <taxon>Eukaryota</taxon>
        <taxon>Fungi</taxon>
        <taxon>Dikarya</taxon>
        <taxon>Ascomycota</taxon>
        <taxon>Pezizomycotina</taxon>
        <taxon>Sordariomycetes</taxon>
        <taxon>Hypocreomycetidae</taxon>
        <taxon>Hypocreales</taxon>
        <taxon>Clavicipitaceae</taxon>
        <taxon>Clavicipitaceae incertae sedis</taxon>
        <taxon>'Torrubiella' clade</taxon>
    </lineage>
</organism>
<dbReference type="SUPFAM" id="SSF103473">
    <property type="entry name" value="MFS general substrate transporter"/>
    <property type="match status" value="1"/>
</dbReference>
<evidence type="ECO:0000256" key="5">
    <source>
        <dbReference type="ARBA" id="ARBA00023136"/>
    </source>
</evidence>
<reference evidence="8 9" key="1">
    <citation type="journal article" date="2015" name="Genome Announc.">
        <title>Draft Genome Sequence and Gene Annotation of the Entomopathogenic Fungus Verticillium hemipterigenum.</title>
        <authorList>
            <person name="Horn F."/>
            <person name="Habel A."/>
            <person name="Scharf D.H."/>
            <person name="Dworschak J."/>
            <person name="Brakhage A.A."/>
            <person name="Guthke R."/>
            <person name="Hertweck C."/>
            <person name="Linde J."/>
        </authorList>
    </citation>
    <scope>NUCLEOTIDE SEQUENCE [LARGE SCALE GENOMIC DNA]</scope>
</reference>
<dbReference type="AlphaFoldDB" id="A0A0A1TPP3"/>
<feature type="transmembrane region" description="Helical" evidence="6">
    <location>
        <begin position="438"/>
        <end position="459"/>
    </location>
</feature>
<dbReference type="InterPro" id="IPR020846">
    <property type="entry name" value="MFS_dom"/>
</dbReference>
<dbReference type="InterPro" id="IPR036259">
    <property type="entry name" value="MFS_trans_sf"/>
</dbReference>
<feature type="transmembrane region" description="Helical" evidence="6">
    <location>
        <begin position="380"/>
        <end position="399"/>
    </location>
</feature>
<keyword evidence="5 6" id="KW-0472">Membrane</keyword>
<evidence type="ECO:0000256" key="4">
    <source>
        <dbReference type="ARBA" id="ARBA00022989"/>
    </source>
</evidence>
<dbReference type="InterPro" id="IPR011701">
    <property type="entry name" value="MFS"/>
</dbReference>
<feature type="transmembrane region" description="Helical" evidence="6">
    <location>
        <begin position="149"/>
        <end position="170"/>
    </location>
</feature>
<accession>A0A0A1TPP3</accession>
<dbReference type="GO" id="GO:0016020">
    <property type="term" value="C:membrane"/>
    <property type="evidence" value="ECO:0007669"/>
    <property type="project" value="UniProtKB-SubCell"/>
</dbReference>
<evidence type="ECO:0000313" key="9">
    <source>
        <dbReference type="Proteomes" id="UP000039046"/>
    </source>
</evidence>
<dbReference type="EMBL" id="CDHN01000005">
    <property type="protein sequence ID" value="CEJ92787.1"/>
    <property type="molecule type" value="Genomic_DNA"/>
</dbReference>
<evidence type="ECO:0000259" key="7">
    <source>
        <dbReference type="PROSITE" id="PS50850"/>
    </source>
</evidence>
<feature type="transmembrane region" description="Helical" evidence="6">
    <location>
        <begin position="247"/>
        <end position="267"/>
    </location>
</feature>
<proteinExistence type="predicted"/>
<evidence type="ECO:0000256" key="3">
    <source>
        <dbReference type="ARBA" id="ARBA00022692"/>
    </source>
</evidence>
<name>A0A0A1TPP3_9HYPO</name>
<feature type="transmembrane region" description="Helical" evidence="6">
    <location>
        <begin position="471"/>
        <end position="492"/>
    </location>
</feature>
<comment type="subcellular location">
    <subcellularLocation>
        <location evidence="1">Membrane</location>
        <topology evidence="1">Multi-pass membrane protein</topology>
    </subcellularLocation>
</comment>
<evidence type="ECO:0000313" key="8">
    <source>
        <dbReference type="EMBL" id="CEJ92787.1"/>
    </source>
</evidence>
<feature type="domain" description="Major facilitator superfamily (MFS) profile" evidence="7">
    <location>
        <begin position="82"/>
        <end position="543"/>
    </location>
</feature>
<sequence>MAAKDENTVVEISDYDTTTHSSLIDSKQEKKVVDEPASRVNMVTQSDLDDTTIWYNKHKHLGEEPMTEKEVSRLNRKNFWFLLCQTWWVAFLIHLDKSTLSTASTMGLKKDIPMTKDQYNLTFTLFYLGYLIALWPGAALAQRIGHKQLIVGSLTLWGLLLGLHMVITNISQLLALRFLLGMTESQIVPSCTVLHQAFFPPKKSPWVQLLWWASGSFANVLLTMVAYKLILDAEAGPLPGHIVSWRWMHLICVILTVIVIIPLAIFLPNNPTRAKWLNDKEKVQTISMIRETHAGISNKVFKWSQVWEVIIDPKSWLFILHMFFNELPNNTSQQLPSLLVGFGFTAAQSALFNIAKPLWGSFLVFVSAAMLYLTDLGVGYTCAISYIPCIIGGIIMVATPWNNKVALVVGTQISTFKPSYLLGLSWAGTTTTGYTKKLTLMSTCIVSASVANMISPLFWEAKYEPYDYLPWGFMTAFWIISPIMCIIIRFYLVNENKKRERLLMEKGNDSEVEGLDTGSEIMHLNDKDLDLTDRQNLRFVYPL</sequence>
<dbReference type="PROSITE" id="PS50850">
    <property type="entry name" value="MFS"/>
    <property type="match status" value="1"/>
</dbReference>
<feature type="transmembrane region" description="Helical" evidence="6">
    <location>
        <begin position="119"/>
        <end position="137"/>
    </location>
</feature>
<evidence type="ECO:0000256" key="1">
    <source>
        <dbReference type="ARBA" id="ARBA00004141"/>
    </source>
</evidence>
<protein>
    <recommendedName>
        <fullName evidence="7">Major facilitator superfamily (MFS) profile domain-containing protein</fullName>
    </recommendedName>
</protein>
<dbReference type="HOGENOM" id="CLU_001265_0_5_1"/>
<feature type="transmembrane region" description="Helical" evidence="6">
    <location>
        <begin position="354"/>
        <end position="373"/>
    </location>
</feature>
<gene>
    <name evidence="8" type="ORF">VHEMI08417</name>
</gene>
<dbReference type="PANTHER" id="PTHR43791">
    <property type="entry name" value="PERMEASE-RELATED"/>
    <property type="match status" value="1"/>
</dbReference>
<dbReference type="PANTHER" id="PTHR43791:SF103">
    <property type="entry name" value="MAJOR FACILITATOR SUPERFAMILY (MFS) PROFILE DOMAIN-CONTAINING PROTEIN-RELATED"/>
    <property type="match status" value="1"/>
</dbReference>
<dbReference type="GO" id="GO:0022857">
    <property type="term" value="F:transmembrane transporter activity"/>
    <property type="evidence" value="ECO:0007669"/>
    <property type="project" value="InterPro"/>
</dbReference>